<keyword evidence="3" id="KW-0285">Flavoprotein</keyword>
<dbReference type="PRINTS" id="PR00419">
    <property type="entry name" value="ADXRDTASE"/>
</dbReference>
<accession>A0ABP7KM21</accession>
<dbReference type="EC" id="1.18.1.2" evidence="2"/>
<dbReference type="Pfam" id="PF07992">
    <property type="entry name" value="Pyr_redox_2"/>
    <property type="match status" value="1"/>
</dbReference>
<organism evidence="9 10">
    <name type="scientific">Leifsonia kafniensis</name>
    <dbReference type="NCBI Taxonomy" id="475957"/>
    <lineage>
        <taxon>Bacteria</taxon>
        <taxon>Bacillati</taxon>
        <taxon>Actinomycetota</taxon>
        <taxon>Actinomycetes</taxon>
        <taxon>Micrococcales</taxon>
        <taxon>Microbacteriaceae</taxon>
        <taxon>Leifsonia</taxon>
    </lineage>
</organism>
<dbReference type="InterPro" id="IPR036188">
    <property type="entry name" value="FAD/NAD-bd_sf"/>
</dbReference>
<evidence type="ECO:0000256" key="2">
    <source>
        <dbReference type="ARBA" id="ARBA00013223"/>
    </source>
</evidence>
<dbReference type="EMBL" id="BAABCN010000007">
    <property type="protein sequence ID" value="GAA3882393.1"/>
    <property type="molecule type" value="Genomic_DNA"/>
</dbReference>
<protein>
    <recommendedName>
        <fullName evidence="2">ferredoxin--NADP(+) reductase</fullName>
        <ecNumber evidence="2">1.18.1.2</ecNumber>
    </recommendedName>
</protein>
<reference evidence="10" key="1">
    <citation type="journal article" date="2019" name="Int. J. Syst. Evol. Microbiol.">
        <title>The Global Catalogue of Microorganisms (GCM) 10K type strain sequencing project: providing services to taxonomists for standard genome sequencing and annotation.</title>
        <authorList>
            <consortium name="The Broad Institute Genomics Platform"/>
            <consortium name="The Broad Institute Genome Sequencing Center for Infectious Disease"/>
            <person name="Wu L."/>
            <person name="Ma J."/>
        </authorList>
    </citation>
    <scope>NUCLEOTIDE SEQUENCE [LARGE SCALE GENOMIC DNA]</scope>
    <source>
        <strain evidence="10">JCM 17021</strain>
    </source>
</reference>
<sequence>MQFTSQGGEAVAVVTEPSIAIVGSGPAGCYLAQALRKLMPTAELVVIDRLPSPYGLLRSGVAADHQGTKAVSRQFDRLFERDGVHFVGNLEVGGDLPLAQLRSVFDVVVLASGLAHDLTLDIEGSDRPGVLGSGALTRMLNSHPDAELELASGGSHVVVVGAGNVAIDVARLLAKSRADFAGSDIDDQFRDAFAGDVRRVDLLGRSAAVNSKFDLAMLRELGELDGVAVEFHDSPASGAVAVDAESAAKRELLIDLASRPIAHPRVTIAFRFGVRPVRIVGNPRVSGVVVVDETGRESEISANLVVSAIGYGQNPVDPLTLELGVLGASADEHGRLLVGLYCAGWLRTGPRGTIPTHRARAKDLAQVILNDALEREPRGEGGFAALQRLAAKRHIEWSDWKQIDEHERRSAATDRVRQKVRASELMLEIARSASPDADG</sequence>
<dbReference type="Gene3D" id="3.40.50.720">
    <property type="entry name" value="NAD(P)-binding Rossmann-like Domain"/>
    <property type="match status" value="1"/>
</dbReference>
<evidence type="ECO:0000259" key="8">
    <source>
        <dbReference type="Pfam" id="PF07992"/>
    </source>
</evidence>
<evidence type="ECO:0000256" key="7">
    <source>
        <dbReference type="ARBA" id="ARBA00047776"/>
    </source>
</evidence>
<keyword evidence="6" id="KW-0560">Oxidoreductase</keyword>
<keyword evidence="5" id="KW-0521">NADP</keyword>
<comment type="catalytic activity">
    <reaction evidence="7">
        <text>2 reduced [2Fe-2S]-[ferredoxin] + NADP(+) + H(+) = 2 oxidized [2Fe-2S]-[ferredoxin] + NADPH</text>
        <dbReference type="Rhea" id="RHEA:20125"/>
        <dbReference type="Rhea" id="RHEA-COMP:10000"/>
        <dbReference type="Rhea" id="RHEA-COMP:10001"/>
        <dbReference type="ChEBI" id="CHEBI:15378"/>
        <dbReference type="ChEBI" id="CHEBI:33737"/>
        <dbReference type="ChEBI" id="CHEBI:33738"/>
        <dbReference type="ChEBI" id="CHEBI:57783"/>
        <dbReference type="ChEBI" id="CHEBI:58349"/>
        <dbReference type="EC" id="1.18.1.2"/>
    </reaction>
</comment>
<evidence type="ECO:0000256" key="1">
    <source>
        <dbReference type="ARBA" id="ARBA00001974"/>
    </source>
</evidence>
<gene>
    <name evidence="9" type="ORF">GCM10022381_25840</name>
</gene>
<evidence type="ECO:0000313" key="9">
    <source>
        <dbReference type="EMBL" id="GAA3882393.1"/>
    </source>
</evidence>
<dbReference type="PANTHER" id="PTHR48467:SF1">
    <property type="entry name" value="GLUTAMATE SYNTHASE 1 [NADH], CHLOROPLASTIC-LIKE"/>
    <property type="match status" value="1"/>
</dbReference>
<dbReference type="Proteomes" id="UP001501803">
    <property type="component" value="Unassembled WGS sequence"/>
</dbReference>
<evidence type="ECO:0000256" key="3">
    <source>
        <dbReference type="ARBA" id="ARBA00022630"/>
    </source>
</evidence>
<comment type="caution">
    <text evidence="9">The sequence shown here is derived from an EMBL/GenBank/DDBJ whole genome shotgun (WGS) entry which is preliminary data.</text>
</comment>
<evidence type="ECO:0000256" key="6">
    <source>
        <dbReference type="ARBA" id="ARBA00023002"/>
    </source>
</evidence>
<dbReference type="PANTHER" id="PTHR48467">
    <property type="entry name" value="GLUTAMATE SYNTHASE 1 [NADH], CHLOROPLASTIC-LIKE"/>
    <property type="match status" value="1"/>
</dbReference>
<evidence type="ECO:0000256" key="5">
    <source>
        <dbReference type="ARBA" id="ARBA00022857"/>
    </source>
</evidence>
<name>A0ABP7KM21_9MICO</name>
<proteinExistence type="predicted"/>
<evidence type="ECO:0000313" key="10">
    <source>
        <dbReference type="Proteomes" id="UP001501803"/>
    </source>
</evidence>
<dbReference type="Gene3D" id="3.50.50.60">
    <property type="entry name" value="FAD/NAD(P)-binding domain"/>
    <property type="match status" value="1"/>
</dbReference>
<dbReference type="SUPFAM" id="SSF51971">
    <property type="entry name" value="Nucleotide-binding domain"/>
    <property type="match status" value="1"/>
</dbReference>
<comment type="cofactor">
    <cofactor evidence="1">
        <name>FAD</name>
        <dbReference type="ChEBI" id="CHEBI:57692"/>
    </cofactor>
</comment>
<evidence type="ECO:0000256" key="4">
    <source>
        <dbReference type="ARBA" id="ARBA00022827"/>
    </source>
</evidence>
<dbReference type="InterPro" id="IPR055275">
    <property type="entry name" value="Ferredox_Rdtase"/>
</dbReference>
<dbReference type="InterPro" id="IPR023753">
    <property type="entry name" value="FAD/NAD-binding_dom"/>
</dbReference>
<feature type="domain" description="FAD/NAD(P)-binding" evidence="8">
    <location>
        <begin position="18"/>
        <end position="196"/>
    </location>
</feature>
<keyword evidence="4" id="KW-0274">FAD</keyword>
<keyword evidence="10" id="KW-1185">Reference proteome</keyword>